<keyword evidence="4" id="KW-1133">Transmembrane helix</keyword>
<evidence type="ECO:0000256" key="2">
    <source>
        <dbReference type="ARBA" id="ARBA00022741"/>
    </source>
</evidence>
<keyword evidence="1 5" id="KW-0436">Ligase</keyword>
<proteinExistence type="predicted"/>
<feature type="transmembrane region" description="Helical" evidence="4">
    <location>
        <begin position="5"/>
        <end position="21"/>
    </location>
</feature>
<dbReference type="PANTHER" id="PTHR12241:SF147">
    <property type="entry name" value="TUBULIN POLYGLUTAMYLASE TTLL7"/>
    <property type="match status" value="1"/>
</dbReference>
<dbReference type="GO" id="GO:0015631">
    <property type="term" value="F:tubulin binding"/>
    <property type="evidence" value="ECO:0007669"/>
    <property type="project" value="TreeGrafter"/>
</dbReference>
<organism evidence="5">
    <name type="scientific">Indivirus ILV1</name>
    <dbReference type="NCBI Taxonomy" id="1977633"/>
    <lineage>
        <taxon>Viruses</taxon>
        <taxon>Varidnaviria</taxon>
        <taxon>Bamfordvirae</taxon>
        <taxon>Nucleocytoviricota</taxon>
        <taxon>Megaviricetes</taxon>
        <taxon>Imitervirales</taxon>
        <taxon>Mimiviridae</taxon>
        <taxon>Klosneuvirinae</taxon>
        <taxon>Indivirus</taxon>
    </lineage>
</organism>
<dbReference type="SUPFAM" id="SSF56059">
    <property type="entry name" value="Glutathione synthetase ATP-binding domain-like"/>
    <property type="match status" value="1"/>
</dbReference>
<protein>
    <submittedName>
        <fullName evidence="5">Tubulin-tyrosine ligase family protein</fullName>
    </submittedName>
</protein>
<keyword evidence="4" id="KW-0812">Transmembrane</keyword>
<dbReference type="GO" id="GO:0005524">
    <property type="term" value="F:ATP binding"/>
    <property type="evidence" value="ECO:0007669"/>
    <property type="project" value="UniProtKB-KW"/>
</dbReference>
<evidence type="ECO:0000256" key="4">
    <source>
        <dbReference type="SAM" id="Phobius"/>
    </source>
</evidence>
<dbReference type="Gene3D" id="3.30.470.20">
    <property type="entry name" value="ATP-grasp fold, B domain"/>
    <property type="match status" value="1"/>
</dbReference>
<dbReference type="PROSITE" id="PS51221">
    <property type="entry name" value="TTL"/>
    <property type="match status" value="1"/>
</dbReference>
<dbReference type="GO" id="GO:0000226">
    <property type="term" value="P:microtubule cytoskeleton organization"/>
    <property type="evidence" value="ECO:0007669"/>
    <property type="project" value="TreeGrafter"/>
</dbReference>
<dbReference type="PANTHER" id="PTHR12241">
    <property type="entry name" value="TUBULIN POLYGLUTAMYLASE"/>
    <property type="match status" value="1"/>
</dbReference>
<keyword evidence="3" id="KW-0067">ATP-binding</keyword>
<evidence type="ECO:0000256" key="3">
    <source>
        <dbReference type="ARBA" id="ARBA00022840"/>
    </source>
</evidence>
<dbReference type="InterPro" id="IPR004344">
    <property type="entry name" value="TTL/TTLL_fam"/>
</dbReference>
<name>A0A1V0SDK1_9VIRU</name>
<dbReference type="GO" id="GO:0070740">
    <property type="term" value="F:tubulin-glutamic acid ligase activity"/>
    <property type="evidence" value="ECO:0007669"/>
    <property type="project" value="TreeGrafter"/>
</dbReference>
<keyword evidence="4" id="KW-0472">Membrane</keyword>
<gene>
    <name evidence="5" type="ORF">Indivirus_3_10</name>
</gene>
<dbReference type="EMBL" id="KY684087">
    <property type="protein sequence ID" value="ARF09761.1"/>
    <property type="molecule type" value="Genomic_DNA"/>
</dbReference>
<reference evidence="5" key="1">
    <citation type="journal article" date="2017" name="Science">
        <title>Giant viruses with an expanded complement of translation system components.</title>
        <authorList>
            <person name="Schulz F."/>
            <person name="Yutin N."/>
            <person name="Ivanova N.N."/>
            <person name="Ortega D.R."/>
            <person name="Lee T.K."/>
            <person name="Vierheilig J."/>
            <person name="Daims H."/>
            <person name="Horn M."/>
            <person name="Wagner M."/>
            <person name="Jensen G.J."/>
            <person name="Kyrpides N.C."/>
            <person name="Koonin E.V."/>
            <person name="Woyke T."/>
        </authorList>
    </citation>
    <scope>NUCLEOTIDE SEQUENCE</scope>
    <source>
        <strain evidence="5">ILV1</strain>
    </source>
</reference>
<keyword evidence="2" id="KW-0547">Nucleotide-binding</keyword>
<evidence type="ECO:0000313" key="5">
    <source>
        <dbReference type="EMBL" id="ARF09761.1"/>
    </source>
</evidence>
<dbReference type="Pfam" id="PF03133">
    <property type="entry name" value="TTL"/>
    <property type="match status" value="1"/>
</dbReference>
<evidence type="ECO:0000256" key="1">
    <source>
        <dbReference type="ARBA" id="ARBA00022598"/>
    </source>
</evidence>
<accession>A0A1V0SDK1</accession>
<sequence length="386" mass="45471">MINVLINLIIILILVFTIYNYKPTEHMVNISKPINKITWSTDKSCGYQMTKVYLDILKEYDIKQNNNDWVLYFPCTYDESEEEIKKINASNKNQRIFMITNTNDIASKSDLWKNLVKKYGRKEAITMAPISYVLYDPDDINLFQKEYDRTKLYIMKKNIQRQEGLKITNNKDEILKGYNNSYVIVQELLMDPYLIRGRKTNMRFYLLLVCQNGEISAYVHNDGFMYYTKVPFKKDSNETAPNITTGYIERWIYKVNPLTHQDFRNYLDDHNRELTLAEKEVINNNQKLSKLIFDRINELLVKIVKSVDYKLCKGNILKNNLTFQLFGVDIAVDDKLNPKVMEVNIGPNLNTHDGRDSEIKHKVVRDIFRILKIIPDDKSNGFIHLL</sequence>